<reference evidence="7" key="1">
    <citation type="submission" date="2019-08" db="EMBL/GenBank/DDBJ databases">
        <authorList>
            <person name="Kucharzyk K."/>
            <person name="Murdoch R.W."/>
            <person name="Higgins S."/>
            <person name="Loffler F."/>
        </authorList>
    </citation>
    <scope>NUCLEOTIDE SEQUENCE</scope>
</reference>
<dbReference type="PROSITE" id="PS50862">
    <property type="entry name" value="AA_TRNA_LIGASE_II"/>
    <property type="match status" value="1"/>
</dbReference>
<gene>
    <name evidence="7" type="primary">pheS_35</name>
    <name evidence="7" type="ORF">SDC9_107614</name>
</gene>
<keyword evidence="1 7" id="KW-0436">Ligase</keyword>
<feature type="domain" description="Aminoacyl-transfer RNA synthetases class-II family profile" evidence="6">
    <location>
        <begin position="8"/>
        <end position="162"/>
    </location>
</feature>
<evidence type="ECO:0000259" key="6">
    <source>
        <dbReference type="PROSITE" id="PS50862"/>
    </source>
</evidence>
<evidence type="ECO:0000256" key="2">
    <source>
        <dbReference type="ARBA" id="ARBA00022741"/>
    </source>
</evidence>
<name>A0A645B5P2_9ZZZZ</name>
<evidence type="ECO:0000256" key="3">
    <source>
        <dbReference type="ARBA" id="ARBA00022840"/>
    </source>
</evidence>
<evidence type="ECO:0000256" key="5">
    <source>
        <dbReference type="ARBA" id="ARBA00023146"/>
    </source>
</evidence>
<protein>
    <submittedName>
        <fullName evidence="7">Phenylalanine--tRNA ligase alpha subunit</fullName>
        <ecNumber evidence="7">6.1.1.20</ecNumber>
    </submittedName>
</protein>
<dbReference type="GO" id="GO:0005524">
    <property type="term" value="F:ATP binding"/>
    <property type="evidence" value="ECO:0007669"/>
    <property type="project" value="UniProtKB-KW"/>
</dbReference>
<keyword evidence="4" id="KW-0648">Protein biosynthesis</keyword>
<dbReference type="AlphaFoldDB" id="A0A645B5P2"/>
<dbReference type="InterPro" id="IPR002319">
    <property type="entry name" value="Phenylalanyl-tRNA_Synthase"/>
</dbReference>
<dbReference type="Pfam" id="PF01409">
    <property type="entry name" value="tRNA-synt_2d"/>
    <property type="match status" value="1"/>
</dbReference>
<dbReference type="Gene3D" id="3.30.930.10">
    <property type="entry name" value="Bira Bifunctional Protein, Domain 2"/>
    <property type="match status" value="1"/>
</dbReference>
<dbReference type="InterPro" id="IPR006195">
    <property type="entry name" value="aa-tRNA-synth_II"/>
</dbReference>
<organism evidence="7">
    <name type="scientific">bioreactor metagenome</name>
    <dbReference type="NCBI Taxonomy" id="1076179"/>
    <lineage>
        <taxon>unclassified sequences</taxon>
        <taxon>metagenomes</taxon>
        <taxon>ecological metagenomes</taxon>
    </lineage>
</organism>
<proteinExistence type="predicted"/>
<dbReference type="GO" id="GO:0006412">
    <property type="term" value="P:translation"/>
    <property type="evidence" value="ECO:0007669"/>
    <property type="project" value="UniProtKB-KW"/>
</dbReference>
<keyword evidence="5" id="KW-0030">Aminoacyl-tRNA synthetase</keyword>
<dbReference type="SUPFAM" id="SSF55681">
    <property type="entry name" value="Class II aaRS and biotin synthetases"/>
    <property type="match status" value="1"/>
</dbReference>
<keyword evidence="2" id="KW-0547">Nucleotide-binding</keyword>
<dbReference type="InterPro" id="IPR045864">
    <property type="entry name" value="aa-tRNA-synth_II/BPL/LPL"/>
</dbReference>
<evidence type="ECO:0000256" key="4">
    <source>
        <dbReference type="ARBA" id="ARBA00022917"/>
    </source>
</evidence>
<keyword evidence="3" id="KW-0067">ATP-binding</keyword>
<dbReference type="EC" id="6.1.1.20" evidence="7"/>
<accession>A0A645B5P2</accession>
<evidence type="ECO:0000313" key="7">
    <source>
        <dbReference type="EMBL" id="MPM60760.1"/>
    </source>
</evidence>
<dbReference type="GO" id="GO:0043039">
    <property type="term" value="P:tRNA aminoacylation"/>
    <property type="evidence" value="ECO:0007669"/>
    <property type="project" value="InterPro"/>
</dbReference>
<dbReference type="GO" id="GO:0000049">
    <property type="term" value="F:tRNA binding"/>
    <property type="evidence" value="ECO:0007669"/>
    <property type="project" value="InterPro"/>
</dbReference>
<comment type="caution">
    <text evidence="7">The sequence shown here is derived from an EMBL/GenBank/DDBJ whole genome shotgun (WGS) entry which is preliminary data.</text>
</comment>
<sequence length="165" mass="18528">MLQQKKDNLPIRAAFPGSVFRNEKVNRSNHFVFHQYQAVVVDKGITMKDLIGTVDLMFKTLYGPDVVVRYRCKYYPEVEPGVGPDMQCFSCHGKGCPLCKYAGWIEMGGSGMIHPKVLEAAGIDSKIWSGFAFGMGLDRWTMAQKNIKDIRTLMGGNLAYKPNEL</sequence>
<evidence type="ECO:0000256" key="1">
    <source>
        <dbReference type="ARBA" id="ARBA00022598"/>
    </source>
</evidence>
<dbReference type="EMBL" id="VSSQ01017970">
    <property type="protein sequence ID" value="MPM60760.1"/>
    <property type="molecule type" value="Genomic_DNA"/>
</dbReference>
<dbReference type="GO" id="GO:0004826">
    <property type="term" value="F:phenylalanine-tRNA ligase activity"/>
    <property type="evidence" value="ECO:0007669"/>
    <property type="project" value="UniProtKB-EC"/>
</dbReference>